<accession>A0A011R476</accession>
<dbReference type="STRING" id="1454004.AW11_03271"/>
<dbReference type="PANTHER" id="PTHR43409">
    <property type="entry name" value="ANAEROBIC MAGNESIUM-PROTOPORPHYRIN IX MONOMETHYL ESTER CYCLASE-RELATED"/>
    <property type="match status" value="1"/>
</dbReference>
<dbReference type="SMART" id="SM00729">
    <property type="entry name" value="Elp3"/>
    <property type="match status" value="1"/>
</dbReference>
<sequence length="520" mass="57883">MRNPRILILNCYSDNHRSARGSPWIVPQSIAPAVLAGTLEPSRVDLRLACEFRSGPFEDFGALQWADLLVLTGLNPAFDRMKQVTAYARALNPGIVVAIGGPLARMLPTLGRRYFDYVCSGDVEQMVGVVDAVFGPGHAAEVPTPRHDLLPGSRIIGYVEASRNCNFRCNFCSMTAEDRKFMAYDLDDVRRQIEALGYRQCVMFLDQNFFGGPRAYFKARMTLLRELFEQRKFGGWAALVTADFFADAGNLSLARESGCIGFFSGIESFSRAQVSAFNKKQNLILPQEETIGSCLEAGLIFHYGLIFDLTEQRIDDLLAETEFIVGNPRITLPSFLSFAIPMLGTPLFGSRLREGAFLPNVRLRDMDGRSLVCQPRDAIDQAVAFAARMDTGLMSKRRLAMHAWCFFRRYRATLSTWGLVSGLGNAWSMSYPRFGSNGRDGLRPGQDGCRSYLAGCEPLGSLYRPRMTIPEPYRGHFEPLYVTDHAGELHEDLIDDAASLLRPSRAEVARIATYNAIATP</sequence>
<dbReference type="SUPFAM" id="SSF102114">
    <property type="entry name" value="Radical SAM enzymes"/>
    <property type="match status" value="1"/>
</dbReference>
<keyword evidence="8" id="KW-1185">Reference proteome</keyword>
<evidence type="ECO:0000256" key="4">
    <source>
        <dbReference type="ARBA" id="ARBA00023004"/>
    </source>
</evidence>
<dbReference type="SFLD" id="SFLDG01082">
    <property type="entry name" value="B12-binding_domain_containing"/>
    <property type="match status" value="1"/>
</dbReference>
<dbReference type="InterPro" id="IPR013785">
    <property type="entry name" value="Aldolase_TIM"/>
</dbReference>
<keyword evidence="4" id="KW-0408">Iron</keyword>
<dbReference type="GO" id="GO:0005829">
    <property type="term" value="C:cytosol"/>
    <property type="evidence" value="ECO:0007669"/>
    <property type="project" value="TreeGrafter"/>
</dbReference>
<evidence type="ECO:0000313" key="7">
    <source>
        <dbReference type="EMBL" id="EXI85939.1"/>
    </source>
</evidence>
<comment type="cofactor">
    <cofactor evidence="1">
        <name>[4Fe-4S] cluster</name>
        <dbReference type="ChEBI" id="CHEBI:49883"/>
    </cofactor>
</comment>
<protein>
    <recommendedName>
        <fullName evidence="6">Radical SAM core domain-containing protein</fullName>
    </recommendedName>
</protein>
<keyword evidence="3" id="KW-0479">Metal-binding</keyword>
<dbReference type="InterPro" id="IPR051198">
    <property type="entry name" value="BchE-like"/>
</dbReference>
<dbReference type="GO" id="GO:0046872">
    <property type="term" value="F:metal ion binding"/>
    <property type="evidence" value="ECO:0007669"/>
    <property type="project" value="UniProtKB-KW"/>
</dbReference>
<gene>
    <name evidence="7" type="ORF">AW11_03271</name>
</gene>
<comment type="caution">
    <text evidence="7">The sequence shown here is derived from an EMBL/GenBank/DDBJ whole genome shotgun (WGS) entry which is preliminary data.</text>
</comment>
<keyword evidence="2" id="KW-0949">S-adenosyl-L-methionine</keyword>
<dbReference type="InterPro" id="IPR007197">
    <property type="entry name" value="rSAM"/>
</dbReference>
<reference evidence="7" key="1">
    <citation type="submission" date="2014-02" db="EMBL/GenBank/DDBJ databases">
        <title>Expanding our view of genomic diversity in Candidatus Accumulibacter clades.</title>
        <authorList>
            <person name="Skennerton C.T."/>
            <person name="Barr J.J."/>
            <person name="Slater F.R."/>
            <person name="Bond P.L."/>
            <person name="Tyson G.W."/>
        </authorList>
    </citation>
    <scope>NUCLEOTIDE SEQUENCE [LARGE SCALE GENOMIC DNA]</scope>
</reference>
<dbReference type="PANTHER" id="PTHR43409:SF7">
    <property type="entry name" value="BLL1977 PROTEIN"/>
    <property type="match status" value="1"/>
</dbReference>
<dbReference type="EMBL" id="JEMY01000047">
    <property type="protein sequence ID" value="EXI85939.1"/>
    <property type="molecule type" value="Genomic_DNA"/>
</dbReference>
<evidence type="ECO:0000256" key="1">
    <source>
        <dbReference type="ARBA" id="ARBA00001966"/>
    </source>
</evidence>
<evidence type="ECO:0000313" key="8">
    <source>
        <dbReference type="Proteomes" id="UP000022141"/>
    </source>
</evidence>
<dbReference type="PROSITE" id="PS51918">
    <property type="entry name" value="RADICAL_SAM"/>
    <property type="match status" value="1"/>
</dbReference>
<proteinExistence type="predicted"/>
<evidence type="ECO:0000256" key="5">
    <source>
        <dbReference type="ARBA" id="ARBA00023014"/>
    </source>
</evidence>
<dbReference type="AlphaFoldDB" id="A0A011R476"/>
<evidence type="ECO:0000256" key="3">
    <source>
        <dbReference type="ARBA" id="ARBA00022723"/>
    </source>
</evidence>
<dbReference type="PATRIC" id="fig|1454004.3.peg.3375"/>
<name>A0A011R476_ACCRE</name>
<evidence type="ECO:0000256" key="2">
    <source>
        <dbReference type="ARBA" id="ARBA00022691"/>
    </source>
</evidence>
<dbReference type="GO" id="GO:0003824">
    <property type="term" value="F:catalytic activity"/>
    <property type="evidence" value="ECO:0007669"/>
    <property type="project" value="InterPro"/>
</dbReference>
<keyword evidence="5" id="KW-0411">Iron-sulfur</keyword>
<dbReference type="Pfam" id="PF04055">
    <property type="entry name" value="Radical_SAM"/>
    <property type="match status" value="1"/>
</dbReference>
<dbReference type="eggNOG" id="COG1032">
    <property type="taxonomic scope" value="Bacteria"/>
</dbReference>
<organism evidence="7 8">
    <name type="scientific">Accumulibacter regalis</name>
    <dbReference type="NCBI Taxonomy" id="522306"/>
    <lineage>
        <taxon>Bacteria</taxon>
        <taxon>Pseudomonadati</taxon>
        <taxon>Pseudomonadota</taxon>
        <taxon>Betaproteobacteria</taxon>
        <taxon>Candidatus Accumulibacter</taxon>
    </lineage>
</organism>
<dbReference type="SFLD" id="SFLDS00029">
    <property type="entry name" value="Radical_SAM"/>
    <property type="match status" value="1"/>
</dbReference>
<dbReference type="GO" id="GO:0051536">
    <property type="term" value="F:iron-sulfur cluster binding"/>
    <property type="evidence" value="ECO:0007669"/>
    <property type="project" value="UniProtKB-KW"/>
</dbReference>
<feature type="domain" description="Radical SAM core" evidence="6">
    <location>
        <begin position="151"/>
        <end position="376"/>
    </location>
</feature>
<dbReference type="InterPro" id="IPR006638">
    <property type="entry name" value="Elp3/MiaA/NifB-like_rSAM"/>
</dbReference>
<evidence type="ECO:0000259" key="6">
    <source>
        <dbReference type="PROSITE" id="PS51918"/>
    </source>
</evidence>
<dbReference type="InterPro" id="IPR058240">
    <property type="entry name" value="rSAM_sf"/>
</dbReference>
<dbReference type="Gene3D" id="3.20.20.70">
    <property type="entry name" value="Aldolase class I"/>
    <property type="match status" value="1"/>
</dbReference>
<dbReference type="Proteomes" id="UP000022141">
    <property type="component" value="Unassembled WGS sequence"/>
</dbReference>